<comment type="caution">
    <text evidence="1">The sequence shown here is derived from an EMBL/GenBank/DDBJ whole genome shotgun (WGS) entry which is preliminary data.</text>
</comment>
<protein>
    <submittedName>
        <fullName evidence="1">Uncharacterized protein</fullName>
    </submittedName>
</protein>
<dbReference type="AlphaFoldDB" id="A0A6M0K6Y5"/>
<dbReference type="EMBL" id="JAAIJQ010000074">
    <property type="protein sequence ID" value="NEV64105.1"/>
    <property type="molecule type" value="Genomic_DNA"/>
</dbReference>
<sequence length="284" mass="32163">MIRTYSRRLLSPFVGVVQIAEMQRARALSLDGRNWEIQCASVSEASFRLQNPGVDPKLRFFLVATLESGELKIRGRHPLVKSDAVREAIAQLQAVVSAARLPFEPADDSEYWLLDRADDAPLALLHTCIVPEERDLAPRDPSWIAMSASQLAVADAARPDGSYVPPVNYRLERAVEKRAGARPRARWMRREDEGGAPGVLPPCLLRADWSSEEQQDLYQRYMHRLAPRLLMLHGLPRETRRHLELAACDHALDVARFHAVYPEVIDDGLIKVARVEAELRKRRL</sequence>
<dbReference type="RefSeq" id="WP_164454637.1">
    <property type="nucleotide sequence ID" value="NZ_JAAIJQ010000074.1"/>
</dbReference>
<organism evidence="1 2">
    <name type="scientific">Thiorhodococcus minor</name>
    <dbReference type="NCBI Taxonomy" id="57489"/>
    <lineage>
        <taxon>Bacteria</taxon>
        <taxon>Pseudomonadati</taxon>
        <taxon>Pseudomonadota</taxon>
        <taxon>Gammaproteobacteria</taxon>
        <taxon>Chromatiales</taxon>
        <taxon>Chromatiaceae</taxon>
        <taxon>Thiorhodococcus</taxon>
    </lineage>
</organism>
<name>A0A6M0K6Y5_9GAMM</name>
<accession>A0A6M0K6Y5</accession>
<evidence type="ECO:0000313" key="1">
    <source>
        <dbReference type="EMBL" id="NEV64105.1"/>
    </source>
</evidence>
<gene>
    <name evidence="1" type="ORF">G3446_19825</name>
</gene>
<keyword evidence="2" id="KW-1185">Reference proteome</keyword>
<reference evidence="1 2" key="1">
    <citation type="submission" date="2020-02" db="EMBL/GenBank/DDBJ databases">
        <title>Genome sequences of Thiorhodococcus mannitoliphagus and Thiorhodococcus minor, purple sulfur photosynthetic bacteria in the gammaproteobacterial family, Chromatiaceae.</title>
        <authorList>
            <person name="Aviles F.A."/>
            <person name="Meyer T.E."/>
            <person name="Kyndt J.A."/>
        </authorList>
    </citation>
    <scope>NUCLEOTIDE SEQUENCE [LARGE SCALE GENOMIC DNA]</scope>
    <source>
        <strain evidence="1 2">DSM 11518</strain>
    </source>
</reference>
<evidence type="ECO:0000313" key="2">
    <source>
        <dbReference type="Proteomes" id="UP000483379"/>
    </source>
</evidence>
<dbReference type="Proteomes" id="UP000483379">
    <property type="component" value="Unassembled WGS sequence"/>
</dbReference>
<proteinExistence type="predicted"/>